<dbReference type="InterPro" id="IPR036514">
    <property type="entry name" value="SGNH_hydro_sf"/>
</dbReference>
<keyword evidence="2" id="KW-0378">Hydrolase</keyword>
<feature type="domain" description="SGNH hydrolase-type esterase" evidence="1">
    <location>
        <begin position="249"/>
        <end position="433"/>
    </location>
</feature>
<name>A0A1J5RNH1_9ZZZZ</name>
<evidence type="ECO:0000313" key="2">
    <source>
        <dbReference type="EMBL" id="OIQ91043.1"/>
    </source>
</evidence>
<dbReference type="InterPro" id="IPR013830">
    <property type="entry name" value="SGNH_hydro"/>
</dbReference>
<evidence type="ECO:0000259" key="1">
    <source>
        <dbReference type="Pfam" id="PF13472"/>
    </source>
</evidence>
<comment type="caution">
    <text evidence="2">The sequence shown here is derived from an EMBL/GenBank/DDBJ whole genome shotgun (WGS) entry which is preliminary data.</text>
</comment>
<protein>
    <submittedName>
        <fullName evidence="2">GDSL-like lipase/acylhydrolase</fullName>
    </submittedName>
</protein>
<dbReference type="EMBL" id="MLJW01000272">
    <property type="protein sequence ID" value="OIQ91043.1"/>
    <property type="molecule type" value="Genomic_DNA"/>
</dbReference>
<reference evidence="2" key="1">
    <citation type="submission" date="2016-10" db="EMBL/GenBank/DDBJ databases">
        <title>Sequence of Gallionella enrichment culture.</title>
        <authorList>
            <person name="Poehlein A."/>
            <person name="Muehling M."/>
            <person name="Daniel R."/>
        </authorList>
    </citation>
    <scope>NUCLEOTIDE SEQUENCE</scope>
</reference>
<dbReference type="Gene3D" id="3.40.50.1110">
    <property type="entry name" value="SGNH hydrolase"/>
    <property type="match status" value="1"/>
</dbReference>
<dbReference type="SUPFAM" id="SSF52266">
    <property type="entry name" value="SGNH hydrolase"/>
    <property type="match status" value="1"/>
</dbReference>
<sequence length="445" mass="47572">MTDARTDVVVLRIPTSLKKLKTQPVMISPFRSSSLRRLTSRPALQALAFLATTLLVAPLAEAQASPAAAPAHWVGTWAASAQAVEPALMPPNPPGLVDSTVRQVVHVSIGGSSLRIRISDALGGFDRDGLTIDHVEIARSEGGARIDTATRHVVTFNGLGSVTFYRGELLVSDPVAFDLSAGSNLAVTFHVRDTAKWVTGHRSARCFVYVAKGDDVSAPDLPQAVKTESWYFLCGVDVLAPSNSAAIVCLGDSITDGKGSTEGENRRWPDLLAARLRADKSLADIGVLNQGIGGGAVWRGGIGETAIARLDRDVLAMPGARWLIVFEGINDLGGGKVTAGEIIRAYQQLIVQAHDRGFRVYGATITPCGRSFYASPRLEKARQVINEWIRTSHAFDAVIDFDAALRDPAHPDRMLPSVDSGDHLHPNDAGARRLADAVDLSLFKP</sequence>
<dbReference type="GO" id="GO:0016787">
    <property type="term" value="F:hydrolase activity"/>
    <property type="evidence" value="ECO:0007669"/>
    <property type="project" value="UniProtKB-KW"/>
</dbReference>
<dbReference type="Pfam" id="PF13472">
    <property type="entry name" value="Lipase_GDSL_2"/>
    <property type="match status" value="1"/>
</dbReference>
<dbReference type="InterPro" id="IPR053140">
    <property type="entry name" value="GDSL_Rv0518-like"/>
</dbReference>
<dbReference type="CDD" id="cd01830">
    <property type="entry name" value="XynE_like"/>
    <property type="match status" value="1"/>
</dbReference>
<accession>A0A1J5RNH1</accession>
<proteinExistence type="predicted"/>
<dbReference type="PANTHER" id="PTHR43784:SF2">
    <property type="entry name" value="GDSL-LIKE LIPASE_ACYLHYDROLASE, PUTATIVE (AFU_ORTHOLOGUE AFUA_2G00820)-RELATED"/>
    <property type="match status" value="1"/>
</dbReference>
<dbReference type="PANTHER" id="PTHR43784">
    <property type="entry name" value="GDSL-LIKE LIPASE/ACYLHYDROLASE, PUTATIVE (AFU_ORTHOLOGUE AFUA_2G00820)-RELATED"/>
    <property type="match status" value="1"/>
</dbReference>
<dbReference type="AlphaFoldDB" id="A0A1J5RNH1"/>
<gene>
    <name evidence="2" type="ORF">GALL_270670</name>
</gene>
<organism evidence="2">
    <name type="scientific">mine drainage metagenome</name>
    <dbReference type="NCBI Taxonomy" id="410659"/>
    <lineage>
        <taxon>unclassified sequences</taxon>
        <taxon>metagenomes</taxon>
        <taxon>ecological metagenomes</taxon>
    </lineage>
</organism>